<feature type="domain" description="Mce/MlaD" evidence="2">
    <location>
        <begin position="35"/>
        <end position="110"/>
    </location>
</feature>
<feature type="signal peptide" evidence="1">
    <location>
        <begin position="1"/>
        <end position="23"/>
    </location>
</feature>
<dbReference type="InterPro" id="IPR005693">
    <property type="entry name" value="Mce"/>
</dbReference>
<gene>
    <name evidence="4" type="ORF">J2X11_002166</name>
</gene>
<evidence type="ECO:0000313" key="4">
    <source>
        <dbReference type="EMBL" id="MDR7087327.1"/>
    </source>
</evidence>
<evidence type="ECO:0000256" key="1">
    <source>
        <dbReference type="SAM" id="SignalP"/>
    </source>
</evidence>
<dbReference type="Proteomes" id="UP001257739">
    <property type="component" value="Unassembled WGS sequence"/>
</dbReference>
<dbReference type="RefSeq" id="WP_309970747.1">
    <property type="nucleotide sequence ID" value="NZ_JAVDWH010000001.1"/>
</dbReference>
<dbReference type="EMBL" id="JAVDWH010000001">
    <property type="protein sequence ID" value="MDR7087327.1"/>
    <property type="molecule type" value="Genomic_DNA"/>
</dbReference>
<name>A0ABU1UQ74_9ACTN</name>
<organism evidence="4 5">
    <name type="scientific">Aeromicrobium panaciterrae</name>
    <dbReference type="NCBI Taxonomy" id="363861"/>
    <lineage>
        <taxon>Bacteria</taxon>
        <taxon>Bacillati</taxon>
        <taxon>Actinomycetota</taxon>
        <taxon>Actinomycetes</taxon>
        <taxon>Propionibacteriales</taxon>
        <taxon>Nocardioidaceae</taxon>
        <taxon>Aeromicrobium</taxon>
    </lineage>
</organism>
<accession>A0ABU1UQ74</accession>
<dbReference type="InterPro" id="IPR024516">
    <property type="entry name" value="Mce_C"/>
</dbReference>
<protein>
    <submittedName>
        <fullName evidence="4">Phospholipid/cholesterol/gamma-HCH transport system substrate-binding protein</fullName>
    </submittedName>
</protein>
<feature type="chain" id="PRO_5047258077" evidence="1">
    <location>
        <begin position="24"/>
        <end position="334"/>
    </location>
</feature>
<dbReference type="PANTHER" id="PTHR33371:SF17">
    <property type="entry name" value="MCE-FAMILY PROTEIN MCE1B"/>
    <property type="match status" value="1"/>
</dbReference>
<keyword evidence="1" id="KW-0732">Signal</keyword>
<dbReference type="Pfam" id="PF02470">
    <property type="entry name" value="MlaD"/>
    <property type="match status" value="1"/>
</dbReference>
<dbReference type="InterPro" id="IPR052336">
    <property type="entry name" value="MlaD_Phospholipid_Transporter"/>
</dbReference>
<sequence>MKPILIKFVAFAVAALIALVVLANTMDNQVAGSSHEYSADFSNVSGLRVGDDVRAAGVRVGRVESINLRGGDTARVKFTLSDEQGLFDTTGIVIRYQNLLGQRYLSLTPGEEKGKRLVGDSIVPESRTSPGFDLTALLNGFEPLFATLEPEQINRLSESIMAVMQGQGGTIESLLSETAELTNHLADKDEVLGRVLDNLTPVLKNVSGQDEQLDSTIESLQTLMTRLASERKTIGDTIDGVTELSAVTADLATDVRPSFDKDVASLRQTAKLFVDNTEALIRAFKTLPKTTEAFARPMSSGTWLDIYICNIETVIRGASVPLGPDGPYSAVCSR</sequence>
<dbReference type="InterPro" id="IPR003399">
    <property type="entry name" value="Mce/MlaD"/>
</dbReference>
<dbReference type="PANTHER" id="PTHR33371">
    <property type="entry name" value="INTERMEMBRANE PHOSPHOLIPID TRANSPORT SYSTEM BINDING PROTEIN MLAD-RELATED"/>
    <property type="match status" value="1"/>
</dbReference>
<feature type="domain" description="Mammalian cell entry C-terminal" evidence="3">
    <location>
        <begin position="115"/>
        <end position="289"/>
    </location>
</feature>
<dbReference type="NCBIfam" id="TIGR00996">
    <property type="entry name" value="Mtu_fam_mce"/>
    <property type="match status" value="1"/>
</dbReference>
<evidence type="ECO:0000259" key="2">
    <source>
        <dbReference type="Pfam" id="PF02470"/>
    </source>
</evidence>
<reference evidence="4 5" key="1">
    <citation type="submission" date="2023-07" db="EMBL/GenBank/DDBJ databases">
        <title>Sorghum-associated microbial communities from plants grown in Nebraska, USA.</title>
        <authorList>
            <person name="Schachtman D."/>
        </authorList>
    </citation>
    <scope>NUCLEOTIDE SEQUENCE [LARGE SCALE GENOMIC DNA]</scope>
    <source>
        <strain evidence="4 5">BE248</strain>
    </source>
</reference>
<comment type="caution">
    <text evidence="4">The sequence shown here is derived from an EMBL/GenBank/DDBJ whole genome shotgun (WGS) entry which is preliminary data.</text>
</comment>
<evidence type="ECO:0000313" key="5">
    <source>
        <dbReference type="Proteomes" id="UP001257739"/>
    </source>
</evidence>
<proteinExistence type="predicted"/>
<evidence type="ECO:0000259" key="3">
    <source>
        <dbReference type="Pfam" id="PF11887"/>
    </source>
</evidence>
<dbReference type="Pfam" id="PF11887">
    <property type="entry name" value="Mce4_CUP1"/>
    <property type="match status" value="1"/>
</dbReference>
<keyword evidence="5" id="KW-1185">Reference proteome</keyword>